<reference evidence="1" key="1">
    <citation type="submission" date="2014-11" db="EMBL/GenBank/DDBJ databases">
        <authorList>
            <person name="Amaro Gonzalez C."/>
        </authorList>
    </citation>
    <scope>NUCLEOTIDE SEQUENCE</scope>
</reference>
<organism evidence="1">
    <name type="scientific">Anguilla anguilla</name>
    <name type="common">European freshwater eel</name>
    <name type="synonym">Muraena anguilla</name>
    <dbReference type="NCBI Taxonomy" id="7936"/>
    <lineage>
        <taxon>Eukaryota</taxon>
        <taxon>Metazoa</taxon>
        <taxon>Chordata</taxon>
        <taxon>Craniata</taxon>
        <taxon>Vertebrata</taxon>
        <taxon>Euteleostomi</taxon>
        <taxon>Actinopterygii</taxon>
        <taxon>Neopterygii</taxon>
        <taxon>Teleostei</taxon>
        <taxon>Anguilliformes</taxon>
        <taxon>Anguillidae</taxon>
        <taxon>Anguilla</taxon>
    </lineage>
</organism>
<dbReference type="EMBL" id="GBXM01008195">
    <property type="protein sequence ID" value="JAI00383.1"/>
    <property type="molecule type" value="Transcribed_RNA"/>
</dbReference>
<dbReference type="AlphaFoldDB" id="A0A0E9XCB9"/>
<sequence length="59" mass="6516">MESHIQSPSPVKVLVNVCQVACDLRNCQHLGRAHLTSYISNKVNLSSGSSSLHQERPRC</sequence>
<evidence type="ECO:0000313" key="1">
    <source>
        <dbReference type="EMBL" id="JAI00383.1"/>
    </source>
</evidence>
<proteinExistence type="predicted"/>
<name>A0A0E9XCB9_ANGAN</name>
<protein>
    <submittedName>
        <fullName evidence="1">Uncharacterized protein</fullName>
    </submittedName>
</protein>
<reference evidence="1" key="2">
    <citation type="journal article" date="2015" name="Fish Shellfish Immunol.">
        <title>Early steps in the European eel (Anguilla anguilla)-Vibrio vulnificus interaction in the gills: Role of the RtxA13 toxin.</title>
        <authorList>
            <person name="Callol A."/>
            <person name="Pajuelo D."/>
            <person name="Ebbesson L."/>
            <person name="Teles M."/>
            <person name="MacKenzie S."/>
            <person name="Amaro C."/>
        </authorList>
    </citation>
    <scope>NUCLEOTIDE SEQUENCE</scope>
</reference>
<accession>A0A0E9XCB9</accession>